<dbReference type="Gene3D" id="3.80.10.10">
    <property type="entry name" value="Ribonuclease Inhibitor"/>
    <property type="match status" value="1"/>
</dbReference>
<dbReference type="GeneID" id="94824960"/>
<gene>
    <name evidence="4" type="ORF">TRFO_01701</name>
</gene>
<comment type="caution">
    <text evidence="4">The sequence shown here is derived from an EMBL/GenBank/DDBJ whole genome shotgun (WGS) entry which is preliminary data.</text>
</comment>
<proteinExistence type="predicted"/>
<dbReference type="SUPFAM" id="SSF52058">
    <property type="entry name" value="L domain-like"/>
    <property type="match status" value="1"/>
</dbReference>
<evidence type="ECO:0000256" key="1">
    <source>
        <dbReference type="ARBA" id="ARBA00022614"/>
    </source>
</evidence>
<sequence>MPKSIKFLTNKNLMTDSHSNNGALTQHMILHRTRANSLNDVRAINMWGYELKDVSIFESMPNVEIVSLPMNEITTLKQFSFCPKLKELLLRHNQIDNFDELQYLSGLNGLHRLWLAENPIAEYECYRENVISILPQLEVLDEIPISDNERNGMAKTSRPFVNSIESQGRDNGQIGRHARMLSDDMTNKYRKGSPKISSHRSHQRLLYTDQYNYKNNQQSPKQNFTKNQNSNEKSDERALTAILALLPNLSPDSLSVVLEAISEL</sequence>
<accession>A0A1J4JPM7</accession>
<dbReference type="AlphaFoldDB" id="A0A1J4JPM7"/>
<feature type="region of interest" description="Disordered" evidence="3">
    <location>
        <begin position="163"/>
        <end position="201"/>
    </location>
</feature>
<dbReference type="EMBL" id="MLAK01000926">
    <property type="protein sequence ID" value="OHT01111.1"/>
    <property type="molecule type" value="Genomic_DNA"/>
</dbReference>
<keyword evidence="5" id="KW-1185">Reference proteome</keyword>
<dbReference type="InterPro" id="IPR032675">
    <property type="entry name" value="LRR_dom_sf"/>
</dbReference>
<keyword evidence="1" id="KW-0433">Leucine-rich repeat</keyword>
<dbReference type="PROSITE" id="PS51450">
    <property type="entry name" value="LRR"/>
    <property type="match status" value="1"/>
</dbReference>
<evidence type="ECO:0000313" key="4">
    <source>
        <dbReference type="EMBL" id="OHT01111.1"/>
    </source>
</evidence>
<dbReference type="InterPro" id="IPR001611">
    <property type="entry name" value="Leu-rich_rpt"/>
</dbReference>
<reference evidence="4" key="1">
    <citation type="submission" date="2016-10" db="EMBL/GenBank/DDBJ databases">
        <authorList>
            <person name="Benchimol M."/>
            <person name="Almeida L.G."/>
            <person name="Vasconcelos A.T."/>
            <person name="Perreira-Neves A."/>
            <person name="Rosa I.A."/>
            <person name="Tasca T."/>
            <person name="Bogo M.R."/>
            <person name="de Souza W."/>
        </authorList>
    </citation>
    <scope>NUCLEOTIDE SEQUENCE [LARGE SCALE GENOMIC DNA]</scope>
    <source>
        <strain evidence="4">K</strain>
    </source>
</reference>
<keyword evidence="2" id="KW-0677">Repeat</keyword>
<dbReference type="VEuPathDB" id="TrichDB:TRFO_01701"/>
<feature type="compositionally biased region" description="Basic residues" evidence="3">
    <location>
        <begin position="188"/>
        <end position="201"/>
    </location>
</feature>
<dbReference type="PANTHER" id="PTHR18849:SF0">
    <property type="entry name" value="CILIA- AND FLAGELLA-ASSOCIATED PROTEIN 410-RELATED"/>
    <property type="match status" value="1"/>
</dbReference>
<protein>
    <submittedName>
        <fullName evidence="4">Leucine Rich Repeat family protein</fullName>
    </submittedName>
</protein>
<organism evidence="4 5">
    <name type="scientific">Tritrichomonas foetus</name>
    <dbReference type="NCBI Taxonomy" id="1144522"/>
    <lineage>
        <taxon>Eukaryota</taxon>
        <taxon>Metamonada</taxon>
        <taxon>Parabasalia</taxon>
        <taxon>Tritrichomonadida</taxon>
        <taxon>Tritrichomonadidae</taxon>
        <taxon>Tritrichomonas</taxon>
    </lineage>
</organism>
<feature type="region of interest" description="Disordered" evidence="3">
    <location>
        <begin position="215"/>
        <end position="235"/>
    </location>
</feature>
<name>A0A1J4JPM7_9EUKA</name>
<dbReference type="OrthoDB" id="1517790at2759"/>
<evidence type="ECO:0000256" key="2">
    <source>
        <dbReference type="ARBA" id="ARBA00022737"/>
    </source>
</evidence>
<dbReference type="Proteomes" id="UP000179807">
    <property type="component" value="Unassembled WGS sequence"/>
</dbReference>
<dbReference type="PANTHER" id="PTHR18849">
    <property type="entry name" value="LEUCINE RICH REPEAT PROTEIN"/>
    <property type="match status" value="1"/>
</dbReference>
<dbReference type="RefSeq" id="XP_068354247.1">
    <property type="nucleotide sequence ID" value="XM_068490256.1"/>
</dbReference>
<evidence type="ECO:0000256" key="3">
    <source>
        <dbReference type="SAM" id="MobiDB-lite"/>
    </source>
</evidence>
<dbReference type="Pfam" id="PF14580">
    <property type="entry name" value="LRR_9"/>
    <property type="match status" value="1"/>
</dbReference>
<evidence type="ECO:0000313" key="5">
    <source>
        <dbReference type="Proteomes" id="UP000179807"/>
    </source>
</evidence>
<feature type="compositionally biased region" description="Polar residues" evidence="3">
    <location>
        <begin position="215"/>
        <end position="231"/>
    </location>
</feature>